<dbReference type="PANTHER" id="PTHR37984">
    <property type="entry name" value="PROTEIN CBG26694"/>
    <property type="match status" value="1"/>
</dbReference>
<dbReference type="Gene3D" id="3.30.70.270">
    <property type="match status" value="2"/>
</dbReference>
<dbReference type="InterPro" id="IPR043502">
    <property type="entry name" value="DNA/RNA_pol_sf"/>
</dbReference>
<organism evidence="3 4">
    <name type="scientific">Punica granatum</name>
    <name type="common">Pomegranate</name>
    <dbReference type="NCBI Taxonomy" id="22663"/>
    <lineage>
        <taxon>Eukaryota</taxon>
        <taxon>Viridiplantae</taxon>
        <taxon>Streptophyta</taxon>
        <taxon>Embryophyta</taxon>
        <taxon>Tracheophyta</taxon>
        <taxon>Spermatophyta</taxon>
        <taxon>Magnoliopsida</taxon>
        <taxon>eudicotyledons</taxon>
        <taxon>Gunneridae</taxon>
        <taxon>Pentapetalae</taxon>
        <taxon>rosids</taxon>
        <taxon>malvids</taxon>
        <taxon>Myrtales</taxon>
        <taxon>Lythraceae</taxon>
        <taxon>Punica</taxon>
    </lineage>
</organism>
<keyword evidence="4" id="KW-1185">Reference proteome</keyword>
<dbReference type="GO" id="GO:0003824">
    <property type="term" value="F:catalytic activity"/>
    <property type="evidence" value="ECO:0007669"/>
    <property type="project" value="UniProtKB-KW"/>
</dbReference>
<name>A0A2I0IBY9_PUNGR</name>
<evidence type="ECO:0000259" key="2">
    <source>
        <dbReference type="PROSITE" id="PS50878"/>
    </source>
</evidence>
<comment type="caution">
    <text evidence="3">The sequence shown here is derived from an EMBL/GenBank/DDBJ whole genome shotgun (WGS) entry which is preliminary data.</text>
</comment>
<dbReference type="InterPro" id="IPR050951">
    <property type="entry name" value="Retrovirus_Pol_polyprotein"/>
</dbReference>
<dbReference type="Pfam" id="PF00078">
    <property type="entry name" value="RVT_1"/>
    <property type="match status" value="1"/>
</dbReference>
<dbReference type="SUPFAM" id="SSF56672">
    <property type="entry name" value="DNA/RNA polymerases"/>
    <property type="match status" value="1"/>
</dbReference>
<evidence type="ECO:0000313" key="4">
    <source>
        <dbReference type="Proteomes" id="UP000233551"/>
    </source>
</evidence>
<dbReference type="InterPro" id="IPR043128">
    <property type="entry name" value="Rev_trsase/Diguanyl_cyclase"/>
</dbReference>
<gene>
    <name evidence="3" type="ORF">CRG98_038737</name>
</gene>
<evidence type="ECO:0000313" key="3">
    <source>
        <dbReference type="EMBL" id="PKI40896.1"/>
    </source>
</evidence>
<proteinExistence type="predicted"/>
<dbReference type="STRING" id="22663.A0A2I0IBY9"/>
<sequence length="198" mass="22694">MVTFFHDTIHKEIEVYVDDMIAKSKEGEDHLVNLKRLFDCLKKYKLRLNPAKCTFGVKSGKLLGFVVSEKGIEADPDKVKAIMELPPPSTVHRVRSFLGRLNYIAHFIANLTDKCQPLFGLLRKNAAVEWDDECQKAFDTIKAYLVQPLVLVPPSPDRPLILYLTIRRQSIGCILGQKDDSTHAKRAIYYLSKKFTEW</sequence>
<dbReference type="Proteomes" id="UP000233551">
    <property type="component" value="Unassembled WGS sequence"/>
</dbReference>
<reference evidence="3 4" key="1">
    <citation type="submission" date="2017-11" db="EMBL/GenBank/DDBJ databases">
        <title>De-novo sequencing of pomegranate (Punica granatum L.) genome.</title>
        <authorList>
            <person name="Akparov Z."/>
            <person name="Amiraslanov A."/>
            <person name="Hajiyeva S."/>
            <person name="Abbasov M."/>
            <person name="Kaur K."/>
            <person name="Hamwieh A."/>
            <person name="Solovyev V."/>
            <person name="Salamov A."/>
            <person name="Braich B."/>
            <person name="Kosarev P."/>
            <person name="Mahmoud A."/>
            <person name="Hajiyev E."/>
            <person name="Babayeva S."/>
            <person name="Izzatullayeva V."/>
            <person name="Mammadov A."/>
            <person name="Mammadov A."/>
            <person name="Sharifova S."/>
            <person name="Ojaghi J."/>
            <person name="Eynullazada K."/>
            <person name="Bayramov B."/>
            <person name="Abdulazimova A."/>
            <person name="Shahmuradov I."/>
        </authorList>
    </citation>
    <scope>NUCLEOTIDE SEQUENCE [LARGE SCALE GENOMIC DNA]</scope>
    <source>
        <strain evidence="4">cv. AG2017</strain>
        <tissue evidence="3">Leaf</tissue>
    </source>
</reference>
<dbReference type="InterPro" id="IPR000477">
    <property type="entry name" value="RT_dom"/>
</dbReference>
<protein>
    <recommendedName>
        <fullName evidence="2">Reverse transcriptase domain-containing protein</fullName>
    </recommendedName>
</protein>
<dbReference type="AlphaFoldDB" id="A0A2I0IBY9"/>
<dbReference type="InterPro" id="IPR041577">
    <property type="entry name" value="RT_RNaseH_2"/>
</dbReference>
<keyword evidence="1" id="KW-0511">Multifunctional enzyme</keyword>
<dbReference type="FunFam" id="3.30.70.270:FF:000023">
    <property type="entry name" value="Pol"/>
    <property type="match status" value="1"/>
</dbReference>
<dbReference type="Pfam" id="PF17919">
    <property type="entry name" value="RT_RNaseH_2"/>
    <property type="match status" value="1"/>
</dbReference>
<evidence type="ECO:0000256" key="1">
    <source>
        <dbReference type="ARBA" id="ARBA00023268"/>
    </source>
</evidence>
<feature type="domain" description="Reverse transcriptase" evidence="2">
    <location>
        <begin position="1"/>
        <end position="67"/>
    </location>
</feature>
<dbReference type="PANTHER" id="PTHR37984:SF5">
    <property type="entry name" value="PROTEIN NYNRIN-LIKE"/>
    <property type="match status" value="1"/>
</dbReference>
<dbReference type="PROSITE" id="PS50878">
    <property type="entry name" value="RT_POL"/>
    <property type="match status" value="1"/>
</dbReference>
<accession>A0A2I0IBY9</accession>
<dbReference type="EMBL" id="PGOL01003469">
    <property type="protein sequence ID" value="PKI40896.1"/>
    <property type="molecule type" value="Genomic_DNA"/>
</dbReference>